<evidence type="ECO:0000256" key="2">
    <source>
        <dbReference type="SAM" id="SignalP"/>
    </source>
</evidence>
<organism evidence="3 4">
    <name type="scientific">Draconibacterium aestuarii</name>
    <dbReference type="NCBI Taxonomy" id="2998507"/>
    <lineage>
        <taxon>Bacteria</taxon>
        <taxon>Pseudomonadati</taxon>
        <taxon>Bacteroidota</taxon>
        <taxon>Bacteroidia</taxon>
        <taxon>Marinilabiliales</taxon>
        <taxon>Prolixibacteraceae</taxon>
        <taxon>Draconibacterium</taxon>
    </lineage>
</organism>
<proteinExistence type="predicted"/>
<sequence length="134" mass="15345">MQKLLQIQCKLHLVLLLLTAVFSSCSKLPINKSERISCLTEPNFPEIKTENHDKGNTINYGIANNDSALYLKAIFHKEEDLMKIMHGGISIYFDPEGKKGKEYNLKIERGEKQAMQQPAQKLRTMPSRDEEKPI</sequence>
<evidence type="ECO:0000256" key="1">
    <source>
        <dbReference type="SAM" id="MobiDB-lite"/>
    </source>
</evidence>
<comment type="caution">
    <text evidence="3">The sequence shown here is derived from an EMBL/GenBank/DDBJ whole genome shotgun (WGS) entry which is preliminary data.</text>
</comment>
<evidence type="ECO:0000313" key="3">
    <source>
        <dbReference type="EMBL" id="MCY1722880.1"/>
    </source>
</evidence>
<evidence type="ECO:0008006" key="5">
    <source>
        <dbReference type="Google" id="ProtNLM"/>
    </source>
</evidence>
<feature type="region of interest" description="Disordered" evidence="1">
    <location>
        <begin position="109"/>
        <end position="134"/>
    </location>
</feature>
<feature type="signal peptide" evidence="2">
    <location>
        <begin position="1"/>
        <end position="26"/>
    </location>
</feature>
<dbReference type="RefSeq" id="WP_343335204.1">
    <property type="nucleotide sequence ID" value="NZ_JAPOHD010000064.1"/>
</dbReference>
<dbReference type="AlphaFoldDB" id="A0A9X3J9K4"/>
<protein>
    <recommendedName>
        <fullName evidence="5">Lipoprotein</fullName>
    </recommendedName>
</protein>
<keyword evidence="2" id="KW-0732">Signal</keyword>
<evidence type="ECO:0000313" key="4">
    <source>
        <dbReference type="Proteomes" id="UP001145087"/>
    </source>
</evidence>
<dbReference type="PROSITE" id="PS51257">
    <property type="entry name" value="PROKAR_LIPOPROTEIN"/>
    <property type="match status" value="1"/>
</dbReference>
<gene>
    <name evidence="3" type="ORF">OU798_21205</name>
</gene>
<reference evidence="3" key="1">
    <citation type="submission" date="2022-11" db="EMBL/GenBank/DDBJ databases">
        <title>Marilongibacter aestuarii gen. nov., sp. nov., isolated from tidal flat sediment.</title>
        <authorList>
            <person name="Jiayan W."/>
        </authorList>
    </citation>
    <scope>NUCLEOTIDE SEQUENCE</scope>
    <source>
        <strain evidence="3">Z1-6</strain>
    </source>
</reference>
<keyword evidence="4" id="KW-1185">Reference proteome</keyword>
<dbReference type="Proteomes" id="UP001145087">
    <property type="component" value="Unassembled WGS sequence"/>
</dbReference>
<dbReference type="EMBL" id="JAPOHD010000064">
    <property type="protein sequence ID" value="MCY1722880.1"/>
    <property type="molecule type" value="Genomic_DNA"/>
</dbReference>
<feature type="chain" id="PRO_5040770260" description="Lipoprotein" evidence="2">
    <location>
        <begin position="27"/>
        <end position="134"/>
    </location>
</feature>
<name>A0A9X3J9K4_9BACT</name>
<accession>A0A9X3J9K4</accession>